<protein>
    <submittedName>
        <fullName evidence="2">Uncharacterized protein</fullName>
    </submittedName>
</protein>
<dbReference type="EMBL" id="KZ851902">
    <property type="protein sequence ID" value="RDH24367.1"/>
    <property type="molecule type" value="Genomic_DNA"/>
</dbReference>
<accession>A0A370C9E1</accession>
<evidence type="ECO:0000313" key="3">
    <source>
        <dbReference type="Proteomes" id="UP000253845"/>
    </source>
</evidence>
<proteinExistence type="predicted"/>
<dbReference type="VEuPathDB" id="FungiDB:M747DRAFT_292798"/>
<gene>
    <name evidence="2" type="ORF">M747DRAFT_292798</name>
</gene>
<feature type="region of interest" description="Disordered" evidence="1">
    <location>
        <begin position="38"/>
        <end position="92"/>
    </location>
</feature>
<name>A0A370C9E1_ASPNG</name>
<reference evidence="2 3" key="1">
    <citation type="submission" date="2018-07" db="EMBL/GenBank/DDBJ databases">
        <title>Section-level genome sequencing of Aspergillus section Nigri to investigate inter- and intra-species variation.</title>
        <authorList>
            <consortium name="DOE Joint Genome Institute"/>
            <person name="Vesth T.C."/>
            <person name="Nybo J.L."/>
            <person name="Theobald S."/>
            <person name="Frisvad J.C."/>
            <person name="Larsen T.O."/>
            <person name="Nielsen K.F."/>
            <person name="Hoof J.B."/>
            <person name="Brandl J."/>
            <person name="Salamov A."/>
            <person name="Riley R."/>
            <person name="Gladden J.M."/>
            <person name="Phatale P."/>
            <person name="Nielsen M.T."/>
            <person name="Lyhne E.K."/>
            <person name="Kogle M.E."/>
            <person name="Strasser K."/>
            <person name="McDonnell E."/>
            <person name="Barry K."/>
            <person name="Clum A."/>
            <person name="Chen C."/>
            <person name="Nolan M."/>
            <person name="Sandor L."/>
            <person name="Kuo A."/>
            <person name="Lipzen A."/>
            <person name="Hainaut M."/>
            <person name="Drula E."/>
            <person name="Tsang A."/>
            <person name="Magnuson J.K."/>
            <person name="Henrissat B."/>
            <person name="Wiebenga A."/>
            <person name="Simmons B.A."/>
            <person name="Makela M.R."/>
            <person name="De vries R.P."/>
            <person name="Grigoriev I.V."/>
            <person name="Mortensen U.H."/>
            <person name="Baker S.E."/>
            <person name="Andersen M.R."/>
        </authorList>
    </citation>
    <scope>NUCLEOTIDE SEQUENCE [LARGE SCALE GENOMIC DNA]</scope>
    <source>
        <strain evidence="2 3">ATCC 13496</strain>
    </source>
</reference>
<evidence type="ECO:0000313" key="2">
    <source>
        <dbReference type="EMBL" id="RDH24367.1"/>
    </source>
</evidence>
<sequence length="92" mass="10232">MDLACHRFSLLIRAECLLTFWPPRKLTQIQWVDRVKGSDSPFHSGSIPPASSARIPGGQDFQDSQHSAPPSGDFRSPMPHPARLYSSPIHLP</sequence>
<dbReference type="AlphaFoldDB" id="A0A370C9E1"/>
<evidence type="ECO:0000256" key="1">
    <source>
        <dbReference type="SAM" id="MobiDB-lite"/>
    </source>
</evidence>
<organism evidence="2 3">
    <name type="scientific">Aspergillus niger ATCC 13496</name>
    <dbReference type="NCBI Taxonomy" id="1353008"/>
    <lineage>
        <taxon>Eukaryota</taxon>
        <taxon>Fungi</taxon>
        <taxon>Dikarya</taxon>
        <taxon>Ascomycota</taxon>
        <taxon>Pezizomycotina</taxon>
        <taxon>Eurotiomycetes</taxon>
        <taxon>Eurotiomycetidae</taxon>
        <taxon>Eurotiales</taxon>
        <taxon>Aspergillaceae</taxon>
        <taxon>Aspergillus</taxon>
        <taxon>Aspergillus subgen. Circumdati</taxon>
    </lineage>
</organism>
<dbReference type="Proteomes" id="UP000253845">
    <property type="component" value="Unassembled WGS sequence"/>
</dbReference>